<keyword evidence="4" id="KW-0804">Transcription</keyword>
<evidence type="ECO:0000256" key="2">
    <source>
        <dbReference type="ARBA" id="ARBA00023015"/>
    </source>
</evidence>
<feature type="domain" description="HTH lysR-type" evidence="5">
    <location>
        <begin position="7"/>
        <end position="64"/>
    </location>
</feature>
<accession>A0ABM9ADB9</accession>
<protein>
    <submittedName>
        <fullName evidence="6">HTH-type transcriptional regulator LeuO</fullName>
    </submittedName>
</protein>
<dbReference type="InterPro" id="IPR005119">
    <property type="entry name" value="LysR_subst-bd"/>
</dbReference>
<dbReference type="PRINTS" id="PR00039">
    <property type="entry name" value="HTHLYSR"/>
</dbReference>
<dbReference type="SUPFAM" id="SSF46785">
    <property type="entry name" value="Winged helix' DNA-binding domain"/>
    <property type="match status" value="1"/>
</dbReference>
<proteinExistence type="inferred from homology"/>
<keyword evidence="3" id="KW-0238">DNA-binding</keyword>
<dbReference type="PANTHER" id="PTHR30118:SF6">
    <property type="entry name" value="HTH-TYPE TRANSCRIPTIONAL REGULATOR LEUO"/>
    <property type="match status" value="1"/>
</dbReference>
<evidence type="ECO:0000259" key="5">
    <source>
        <dbReference type="PROSITE" id="PS50931"/>
    </source>
</evidence>
<dbReference type="Pfam" id="PF03466">
    <property type="entry name" value="LysR_substrate"/>
    <property type="match status" value="1"/>
</dbReference>
<dbReference type="InterPro" id="IPR000847">
    <property type="entry name" value="LysR_HTH_N"/>
</dbReference>
<dbReference type="Proteomes" id="UP000838100">
    <property type="component" value="Unassembled WGS sequence"/>
</dbReference>
<sequence length="302" mass="34712">MPKLKHLDLNLFRIFISVYRTRSFTRSAEELDLTQSSVSNAIGRLKRSLNSELFYREGRTTKATKVADELFAQLASSIIDIERVVNSLEAFDPKTSARTFIVYAYDSAIHMALPQIKQAIADTNIDIVFKQLPADDQQVYHDIENETVDLLLDIFVPPQPSLNNLKIHSSDMCCLVRKNHPRITDSISIEQFEAEQHVLLSHRRFNLTLADYFILQRLDARPTYCEHSSEFSILATVSECDAIAILPRGLVEKHQDKFGVRAIDIPYKTRPIELNMIWAKKFDQAPAHRWLRETIENVAKLI</sequence>
<reference evidence="6" key="1">
    <citation type="submission" date="2021-12" db="EMBL/GenBank/DDBJ databases">
        <authorList>
            <person name="Rodrigo-Torres L."/>
            <person name="Arahal R. D."/>
            <person name="Lucena T."/>
        </authorList>
    </citation>
    <scope>NUCLEOTIDE SEQUENCE</scope>
    <source>
        <strain evidence="6">CECT 8267</strain>
    </source>
</reference>
<dbReference type="Gene3D" id="3.40.190.10">
    <property type="entry name" value="Periplasmic binding protein-like II"/>
    <property type="match status" value="2"/>
</dbReference>
<dbReference type="PANTHER" id="PTHR30118">
    <property type="entry name" value="HTH-TYPE TRANSCRIPTIONAL REGULATOR LEUO-RELATED"/>
    <property type="match status" value="1"/>
</dbReference>
<dbReference type="Gene3D" id="1.10.10.10">
    <property type="entry name" value="Winged helix-like DNA-binding domain superfamily/Winged helix DNA-binding domain"/>
    <property type="match status" value="1"/>
</dbReference>
<dbReference type="InterPro" id="IPR050389">
    <property type="entry name" value="LysR-type_TF"/>
</dbReference>
<evidence type="ECO:0000256" key="4">
    <source>
        <dbReference type="ARBA" id="ARBA00023163"/>
    </source>
</evidence>
<dbReference type="PROSITE" id="PS50931">
    <property type="entry name" value="HTH_LYSR"/>
    <property type="match status" value="1"/>
</dbReference>
<comment type="caution">
    <text evidence="6">The sequence shown here is derived from an EMBL/GenBank/DDBJ whole genome shotgun (WGS) entry which is preliminary data.</text>
</comment>
<dbReference type="SUPFAM" id="SSF53850">
    <property type="entry name" value="Periplasmic binding protein-like II"/>
    <property type="match status" value="1"/>
</dbReference>
<gene>
    <name evidence="6" type="primary">leuO_2</name>
    <name evidence="6" type="ORF">SIN8267_01305</name>
</gene>
<keyword evidence="7" id="KW-1185">Reference proteome</keyword>
<dbReference type="InterPro" id="IPR036388">
    <property type="entry name" value="WH-like_DNA-bd_sf"/>
</dbReference>
<dbReference type="EMBL" id="CAKLPX010000001">
    <property type="protein sequence ID" value="CAH0991203.1"/>
    <property type="molecule type" value="Genomic_DNA"/>
</dbReference>
<dbReference type="InterPro" id="IPR036390">
    <property type="entry name" value="WH_DNA-bd_sf"/>
</dbReference>
<evidence type="ECO:0000313" key="7">
    <source>
        <dbReference type="Proteomes" id="UP000838100"/>
    </source>
</evidence>
<organism evidence="6 7">
    <name type="scientific">Sinobacterium norvegicum</name>
    <dbReference type="NCBI Taxonomy" id="1641715"/>
    <lineage>
        <taxon>Bacteria</taxon>
        <taxon>Pseudomonadati</taxon>
        <taxon>Pseudomonadota</taxon>
        <taxon>Gammaproteobacteria</taxon>
        <taxon>Cellvibrionales</taxon>
        <taxon>Spongiibacteraceae</taxon>
        <taxon>Sinobacterium</taxon>
    </lineage>
</organism>
<comment type="similarity">
    <text evidence="1">Belongs to the LysR transcriptional regulatory family.</text>
</comment>
<name>A0ABM9ADB9_9GAMM</name>
<evidence type="ECO:0000256" key="3">
    <source>
        <dbReference type="ARBA" id="ARBA00023125"/>
    </source>
</evidence>
<dbReference type="Pfam" id="PF00126">
    <property type="entry name" value="HTH_1"/>
    <property type="match status" value="1"/>
</dbReference>
<evidence type="ECO:0000256" key="1">
    <source>
        <dbReference type="ARBA" id="ARBA00009437"/>
    </source>
</evidence>
<keyword evidence="2" id="KW-0805">Transcription regulation</keyword>
<evidence type="ECO:0000313" key="6">
    <source>
        <dbReference type="EMBL" id="CAH0991203.1"/>
    </source>
</evidence>
<dbReference type="RefSeq" id="WP_237443860.1">
    <property type="nucleotide sequence ID" value="NZ_CAKLPX010000001.1"/>
</dbReference>